<keyword evidence="3" id="KW-1133">Transmembrane helix</keyword>
<dbReference type="PANTHER" id="PTHR34136">
    <property type="match status" value="1"/>
</dbReference>
<keyword evidence="1" id="KW-0328">Glycosyltransferase</keyword>
<keyword evidence="3" id="KW-0472">Membrane</keyword>
<dbReference type="AlphaFoldDB" id="A0A1D9FTK7"/>
<name>A0A1D9FTK7_MOOP1</name>
<protein>
    <submittedName>
        <fullName evidence="4">WecB/TagA/CpsF family glycosyltransferase</fullName>
    </submittedName>
</protein>
<dbReference type="GO" id="GO:0016758">
    <property type="term" value="F:hexosyltransferase activity"/>
    <property type="evidence" value="ECO:0007669"/>
    <property type="project" value="TreeGrafter"/>
</dbReference>
<evidence type="ECO:0000256" key="1">
    <source>
        <dbReference type="ARBA" id="ARBA00022676"/>
    </source>
</evidence>
<accession>A0A1D9FTK7</accession>
<dbReference type="PANTHER" id="PTHR34136:SF1">
    <property type="entry name" value="UDP-N-ACETYL-D-MANNOSAMINURONIC ACID TRANSFERASE"/>
    <property type="match status" value="1"/>
</dbReference>
<dbReference type="NCBIfam" id="TIGR00696">
    <property type="entry name" value="wecG_tagA_cpsF"/>
    <property type="match status" value="1"/>
</dbReference>
<sequence>MVLAEQTTLLPQKKLITSPVTALPFDAQIKQILGWASGPKSKIVCVANVHMLMEAYWYPQKFGAVLANADLVTPDGMPLVWMLRQLGIHNQNRVAGPDILLALAQQAPSRHISIFFVGSTPRVLDNMRARLNREFPRLQIAGMEPLPFRPLTATEDRELIQKVNDSGAGLVLVSLGCPKQEYWMAQHKDKIQAVMIGLGGAFLVYAGIHRRAPRFAQRIGLEWLYRLVQEPSRLSNRYYSTIPPFIYLSLKQLFLESLLRKI</sequence>
<reference evidence="5" key="1">
    <citation type="submission" date="2016-10" db="EMBL/GenBank/DDBJ databases">
        <title>Comparative genomics uncovers the prolific and rare metabolic potential of the cyanobacterial genus Moorea.</title>
        <authorList>
            <person name="Leao T."/>
            <person name="Castelao G."/>
            <person name="Korobeynikov A."/>
            <person name="Monroe E.A."/>
            <person name="Podell S."/>
            <person name="Glukhov E."/>
            <person name="Allen E."/>
            <person name="Gerwick W.H."/>
            <person name="Gerwick L."/>
        </authorList>
    </citation>
    <scope>NUCLEOTIDE SEQUENCE [LARGE SCALE GENOMIC DNA]</scope>
    <source>
        <strain evidence="5">JHB</strain>
    </source>
</reference>
<proteinExistence type="predicted"/>
<evidence type="ECO:0000256" key="2">
    <source>
        <dbReference type="ARBA" id="ARBA00022679"/>
    </source>
</evidence>
<evidence type="ECO:0000313" key="5">
    <source>
        <dbReference type="Proteomes" id="UP000176944"/>
    </source>
</evidence>
<dbReference type="InterPro" id="IPR004629">
    <property type="entry name" value="WecG_TagA_CpsF"/>
</dbReference>
<gene>
    <name evidence="4" type="ORF">BJP36_01070</name>
</gene>
<dbReference type="Pfam" id="PF03808">
    <property type="entry name" value="Glyco_tran_WecG"/>
    <property type="match status" value="1"/>
</dbReference>
<evidence type="ECO:0000256" key="3">
    <source>
        <dbReference type="SAM" id="Phobius"/>
    </source>
</evidence>
<feature type="transmembrane region" description="Helical" evidence="3">
    <location>
        <begin position="191"/>
        <end position="208"/>
    </location>
</feature>
<dbReference type="Proteomes" id="UP000176944">
    <property type="component" value="Chromosome"/>
</dbReference>
<dbReference type="EMBL" id="CP017708">
    <property type="protein sequence ID" value="AOY78692.1"/>
    <property type="molecule type" value="Genomic_DNA"/>
</dbReference>
<organism evidence="4 5">
    <name type="scientific">Moorena producens (strain JHB)</name>
    <dbReference type="NCBI Taxonomy" id="1454205"/>
    <lineage>
        <taxon>Bacteria</taxon>
        <taxon>Bacillati</taxon>
        <taxon>Cyanobacteriota</taxon>
        <taxon>Cyanophyceae</taxon>
        <taxon>Coleofasciculales</taxon>
        <taxon>Coleofasciculaceae</taxon>
        <taxon>Moorena</taxon>
    </lineage>
</organism>
<keyword evidence="3" id="KW-0812">Transmembrane</keyword>
<dbReference type="CDD" id="cd06533">
    <property type="entry name" value="Glyco_transf_WecG_TagA"/>
    <property type="match status" value="1"/>
</dbReference>
<keyword evidence="2" id="KW-0808">Transferase</keyword>
<evidence type="ECO:0000313" key="4">
    <source>
        <dbReference type="EMBL" id="AOY78692.1"/>
    </source>
</evidence>